<sequence length="473" mass="52095">MIKQNYRREMAHAGPTRAQLDRLWRTMDDPARPRPPRGRTVLAAVLAAALLTTVALAYSLGVFDFLRGREEYRLLGQAEVYEQYAREVNLTATAENGDVLTIDRVAMDGKFCTVFYSVNSAAPMEAWSERDGSISAKAPDLWQARRLSPVFSLYAGKERLAAGRYDSGQQYLTDAQTLYGEARLLLDRPPVEGEALELRAAPSWTEGEESGGPAAEGTEMPVKWSVPLTAHLVKSERLAQGQKFFLWGQSRNFERLEVLSLDRSPLGTLLTIRETLPEGYWEDDSLQTTPQFALRDGDTGAYIPYGKLNNGREGAGPYRTDVYELYGDVSGLKNLEIVPVRRNFAGGAPRVVVDADDLPVGQGNPDGGYVLTDCAVGDGRIVLTWRPEGAVINVSQCVPPVELLDGEGNRLFTGAGAPEAYRDSFINRADGSVTVIETGVDLPEGYLERLAQLAFWPERYELLPEKAVTIALK</sequence>
<evidence type="ECO:0000313" key="1">
    <source>
        <dbReference type="EMBL" id="MBC5736478.1"/>
    </source>
</evidence>
<dbReference type="AlphaFoldDB" id="A0A8J6JI02"/>
<proteinExistence type="predicted"/>
<keyword evidence="2" id="KW-1185">Reference proteome</keyword>
<reference evidence="1" key="1">
    <citation type="submission" date="2020-08" db="EMBL/GenBank/DDBJ databases">
        <title>Genome public.</title>
        <authorList>
            <person name="Liu C."/>
            <person name="Sun Q."/>
        </authorList>
    </citation>
    <scope>NUCLEOTIDE SEQUENCE</scope>
    <source>
        <strain evidence="1">NSJ-52</strain>
    </source>
</reference>
<name>A0A8J6JI02_9FIRM</name>
<protein>
    <submittedName>
        <fullName evidence="1">DUF4179 domain-containing protein</fullName>
    </submittedName>
</protein>
<comment type="caution">
    <text evidence="1">The sequence shown here is derived from an EMBL/GenBank/DDBJ whole genome shotgun (WGS) entry which is preliminary data.</text>
</comment>
<dbReference type="Proteomes" id="UP000607645">
    <property type="component" value="Unassembled WGS sequence"/>
</dbReference>
<dbReference type="EMBL" id="JACOPQ010000003">
    <property type="protein sequence ID" value="MBC5736478.1"/>
    <property type="molecule type" value="Genomic_DNA"/>
</dbReference>
<evidence type="ECO:0000313" key="2">
    <source>
        <dbReference type="Proteomes" id="UP000607645"/>
    </source>
</evidence>
<accession>A0A8J6JI02</accession>
<dbReference type="RefSeq" id="WP_186918743.1">
    <property type="nucleotide sequence ID" value="NZ_JACOPQ010000003.1"/>
</dbReference>
<gene>
    <name evidence="1" type="ORF">H8S62_05590</name>
</gene>
<organism evidence="1 2">
    <name type="scientific">Lawsonibacter faecis</name>
    <dbReference type="NCBI Taxonomy" id="2763052"/>
    <lineage>
        <taxon>Bacteria</taxon>
        <taxon>Bacillati</taxon>
        <taxon>Bacillota</taxon>
        <taxon>Clostridia</taxon>
        <taxon>Eubacteriales</taxon>
        <taxon>Oscillospiraceae</taxon>
        <taxon>Lawsonibacter</taxon>
    </lineage>
</organism>